<reference evidence="3" key="1">
    <citation type="journal article" date="2019" name="Int. J. Syst. Evol. Microbiol.">
        <title>The Global Catalogue of Microorganisms (GCM) 10K type strain sequencing project: providing services to taxonomists for standard genome sequencing and annotation.</title>
        <authorList>
            <consortium name="The Broad Institute Genomics Platform"/>
            <consortium name="The Broad Institute Genome Sequencing Center for Infectious Disease"/>
            <person name="Wu L."/>
            <person name="Ma J."/>
        </authorList>
    </citation>
    <scope>NUCLEOTIDE SEQUENCE [LARGE SCALE GENOMIC DNA]</scope>
    <source>
        <strain evidence="3">CGMCC 4.7093</strain>
    </source>
</reference>
<protein>
    <submittedName>
        <fullName evidence="2">ArsI/CadI family heavy metal resistance metalloenzyme</fullName>
    </submittedName>
</protein>
<dbReference type="Pfam" id="PF00903">
    <property type="entry name" value="Glyoxalase"/>
    <property type="match status" value="1"/>
</dbReference>
<dbReference type="PANTHER" id="PTHR41294">
    <property type="entry name" value="CADMIUM-INDUCED PROTEIN CADI"/>
    <property type="match status" value="1"/>
</dbReference>
<dbReference type="InterPro" id="IPR029068">
    <property type="entry name" value="Glyas_Bleomycin-R_OHBP_Dase"/>
</dbReference>
<dbReference type="EMBL" id="JBHSIV010000005">
    <property type="protein sequence ID" value="MFC5061884.1"/>
    <property type="molecule type" value="Genomic_DNA"/>
</dbReference>
<dbReference type="PROSITE" id="PS51819">
    <property type="entry name" value="VOC"/>
    <property type="match status" value="1"/>
</dbReference>
<dbReference type="InterPro" id="IPR037523">
    <property type="entry name" value="VOC_core"/>
</dbReference>
<feature type="domain" description="VOC" evidence="1">
    <location>
        <begin position="2"/>
        <end position="118"/>
    </location>
</feature>
<name>A0ABV9YIK4_9PSEU</name>
<dbReference type="InterPro" id="IPR049789">
    <property type="entry name" value="ArsI/CadI-like"/>
</dbReference>
<dbReference type="Proteomes" id="UP001595947">
    <property type="component" value="Unassembled WGS sequence"/>
</dbReference>
<gene>
    <name evidence="2" type="ORF">ACFPBZ_06680</name>
</gene>
<accession>A0ABV9YIK4</accession>
<proteinExistence type="predicted"/>
<dbReference type="InterPro" id="IPR004360">
    <property type="entry name" value="Glyas_Fos-R_dOase_dom"/>
</dbReference>
<dbReference type="InterPro" id="IPR052393">
    <property type="entry name" value="Cadmium-induced_rsp"/>
</dbReference>
<dbReference type="Gene3D" id="3.10.180.10">
    <property type="entry name" value="2,3-Dihydroxybiphenyl 1,2-Dioxygenase, domain 1"/>
    <property type="match status" value="1"/>
</dbReference>
<dbReference type="SUPFAM" id="SSF54593">
    <property type="entry name" value="Glyoxalase/Bleomycin resistance protein/Dihydroxybiphenyl dioxygenase"/>
    <property type="match status" value="1"/>
</dbReference>
<dbReference type="PANTHER" id="PTHR41294:SF1">
    <property type="entry name" value="CADMIUM-INDUCED PROTEIN CADI"/>
    <property type="match status" value="1"/>
</dbReference>
<dbReference type="NCBIfam" id="NF041414">
    <property type="entry name" value="ArsI_CadI_VOC"/>
    <property type="match status" value="1"/>
</dbReference>
<dbReference type="RefSeq" id="WP_378035237.1">
    <property type="nucleotide sequence ID" value="NZ_JBHSIV010000005.1"/>
</dbReference>
<sequence>MSRVQLALRVSDLEGSVRFYTSLLGVEPAKRRPGYANFAVADPPLKLVLLEGEPGRPTVMDHLGVEVATTGEVDAATARLDELGLFTQVEDDTTCCYARQDKVWVHGPGAEPWEVYTVKEDSAVYGTDGVLAREDGCC</sequence>
<evidence type="ECO:0000313" key="2">
    <source>
        <dbReference type="EMBL" id="MFC5061884.1"/>
    </source>
</evidence>
<evidence type="ECO:0000259" key="1">
    <source>
        <dbReference type="PROSITE" id="PS51819"/>
    </source>
</evidence>
<evidence type="ECO:0000313" key="3">
    <source>
        <dbReference type="Proteomes" id="UP001595947"/>
    </source>
</evidence>
<keyword evidence="3" id="KW-1185">Reference proteome</keyword>
<comment type="caution">
    <text evidence="2">The sequence shown here is derived from an EMBL/GenBank/DDBJ whole genome shotgun (WGS) entry which is preliminary data.</text>
</comment>
<organism evidence="2 3">
    <name type="scientific">Actinomycetospora atypica</name>
    <dbReference type="NCBI Taxonomy" id="1290095"/>
    <lineage>
        <taxon>Bacteria</taxon>
        <taxon>Bacillati</taxon>
        <taxon>Actinomycetota</taxon>
        <taxon>Actinomycetes</taxon>
        <taxon>Pseudonocardiales</taxon>
        <taxon>Pseudonocardiaceae</taxon>
        <taxon>Actinomycetospora</taxon>
    </lineage>
</organism>